<dbReference type="FunFam" id="3.40.50.720:FF:000173">
    <property type="entry name" value="3-oxoacyl-[acyl-carrier protein] reductase"/>
    <property type="match status" value="1"/>
</dbReference>
<gene>
    <name evidence="5" type="ORF">HG263_16175</name>
</gene>
<evidence type="ECO:0000256" key="2">
    <source>
        <dbReference type="ARBA" id="ARBA00023002"/>
    </source>
</evidence>
<dbReference type="PRINTS" id="PR00081">
    <property type="entry name" value="GDHRDH"/>
</dbReference>
<dbReference type="Pfam" id="PF00106">
    <property type="entry name" value="adh_short"/>
    <property type="match status" value="1"/>
</dbReference>
<proteinExistence type="inferred from homology"/>
<reference evidence="5 6" key="1">
    <citation type="submission" date="2020-04" db="EMBL/GenBank/DDBJ databases">
        <title>Pseudoalteromonas caenipelagi sp. nov., isolated from a tidal flat.</title>
        <authorList>
            <person name="Park S."/>
            <person name="Yoon J.-H."/>
        </authorList>
    </citation>
    <scope>NUCLEOTIDE SEQUENCE [LARGE SCALE GENOMIC DNA]</scope>
    <source>
        <strain evidence="5 6">JBTF-M23</strain>
    </source>
</reference>
<accession>A0A849VGY5</accession>
<keyword evidence="6" id="KW-1185">Reference proteome</keyword>
<dbReference type="Proteomes" id="UP000586305">
    <property type="component" value="Unassembled WGS sequence"/>
</dbReference>
<comment type="caution">
    <text evidence="5">The sequence shown here is derived from an EMBL/GenBank/DDBJ whole genome shotgun (WGS) entry which is preliminary data.</text>
</comment>
<protein>
    <submittedName>
        <fullName evidence="5">SDR family NAD(P)-dependent oxidoreductase</fullName>
    </submittedName>
</protein>
<dbReference type="PANTHER" id="PTHR42760:SF133">
    <property type="entry name" value="3-OXOACYL-[ACYL-CARRIER-PROTEIN] REDUCTASE"/>
    <property type="match status" value="1"/>
</dbReference>
<dbReference type="SMART" id="SM00822">
    <property type="entry name" value="PKS_KR"/>
    <property type="match status" value="1"/>
</dbReference>
<dbReference type="SUPFAM" id="SSF51735">
    <property type="entry name" value="NAD(P)-binding Rossmann-fold domains"/>
    <property type="match status" value="1"/>
</dbReference>
<dbReference type="PRINTS" id="PR00080">
    <property type="entry name" value="SDRFAMILY"/>
</dbReference>
<dbReference type="EMBL" id="JABBPG010000007">
    <property type="protein sequence ID" value="NOU52070.1"/>
    <property type="molecule type" value="Genomic_DNA"/>
</dbReference>
<evidence type="ECO:0000256" key="3">
    <source>
        <dbReference type="RuleBase" id="RU000363"/>
    </source>
</evidence>
<dbReference type="RefSeq" id="WP_171627123.1">
    <property type="nucleotide sequence ID" value="NZ_JABBPG010000007.1"/>
</dbReference>
<dbReference type="InterPro" id="IPR057326">
    <property type="entry name" value="KR_dom"/>
</dbReference>
<keyword evidence="2" id="KW-0560">Oxidoreductase</keyword>
<dbReference type="GO" id="GO:0016616">
    <property type="term" value="F:oxidoreductase activity, acting on the CH-OH group of donors, NAD or NADP as acceptor"/>
    <property type="evidence" value="ECO:0007669"/>
    <property type="project" value="TreeGrafter"/>
</dbReference>
<evidence type="ECO:0000313" key="5">
    <source>
        <dbReference type="EMBL" id="NOU52070.1"/>
    </source>
</evidence>
<evidence type="ECO:0000313" key="6">
    <source>
        <dbReference type="Proteomes" id="UP000586305"/>
    </source>
</evidence>
<dbReference type="InterPro" id="IPR002347">
    <property type="entry name" value="SDR_fam"/>
</dbReference>
<dbReference type="PANTHER" id="PTHR42760">
    <property type="entry name" value="SHORT-CHAIN DEHYDROGENASES/REDUCTASES FAMILY MEMBER"/>
    <property type="match status" value="1"/>
</dbReference>
<name>A0A849VGY5_9GAMM</name>
<evidence type="ECO:0000259" key="4">
    <source>
        <dbReference type="SMART" id="SM00822"/>
    </source>
</evidence>
<dbReference type="InterPro" id="IPR036291">
    <property type="entry name" value="NAD(P)-bd_dom_sf"/>
</dbReference>
<evidence type="ECO:0000256" key="1">
    <source>
        <dbReference type="ARBA" id="ARBA00006484"/>
    </source>
</evidence>
<feature type="domain" description="Ketoreductase" evidence="4">
    <location>
        <begin position="4"/>
        <end position="184"/>
    </location>
</feature>
<sequence>MIQQIAVVTGAAGGFGAAICRALLASNYTVAAVDLNEDKLASLKHWLDDDERLLTFVMDVTDSDSVQAVYDQLVQRENSTITVLVNNAGILHKAFCLKKESLAAARQTFDVNLTGAFNCTTIFSQAMVRQKYGRIINIGSVAGIWGSGGSAAYAASKAGLIKASESWAQELGPMNICVTCVAPGICKTQMFNQFLEKESIPDAEEAKFARRTVPIGRFGSAEDVSEVVQFLATCKTNYLNSAVITIDGGMRVGAM</sequence>
<comment type="similarity">
    <text evidence="1 3">Belongs to the short-chain dehydrogenases/reductases (SDR) family.</text>
</comment>
<dbReference type="AlphaFoldDB" id="A0A849VGY5"/>
<dbReference type="Gene3D" id="3.40.50.720">
    <property type="entry name" value="NAD(P)-binding Rossmann-like Domain"/>
    <property type="match status" value="1"/>
</dbReference>
<organism evidence="5 6">
    <name type="scientific">Pseudoalteromonas caenipelagi</name>
    <dbReference type="NCBI Taxonomy" id="2726988"/>
    <lineage>
        <taxon>Bacteria</taxon>
        <taxon>Pseudomonadati</taxon>
        <taxon>Pseudomonadota</taxon>
        <taxon>Gammaproteobacteria</taxon>
        <taxon>Alteromonadales</taxon>
        <taxon>Pseudoalteromonadaceae</taxon>
        <taxon>Pseudoalteromonas</taxon>
    </lineage>
</organism>